<evidence type="ECO:0000313" key="10">
    <source>
        <dbReference type="EMBL" id="MFC0179699.1"/>
    </source>
</evidence>
<sequence>MLKAYIQLTKPGIIFGNLIAVFGGFFLATREAYPFLLFFWSILGVALIIAGGCVANNLIDRDIDALMKRTSMRATVTGEISLIAGSFYSVILTIAGLLVLFYFVNPLSGLLGLLGLLVYVGFYSLYFKRNSIYGTLIGSVSGAVPPVIGYVAVTNHFDLSALILLLMFSVWQMPHAYAIALNRFEDYKVAKIPVLPHVKGLKRTQVECLIYCFIFLLLSTALGLIEQKRLAYTFVAFILSVYWLFLAFKLFKIPSSNTTFQDQMPLTLCYQRASKKLFYFSIILITLSSLAMAIPY</sequence>
<feature type="transmembrane region" description="Helical" evidence="9">
    <location>
        <begin position="80"/>
        <end position="103"/>
    </location>
</feature>
<dbReference type="Proteomes" id="UP001589758">
    <property type="component" value="Unassembled WGS sequence"/>
</dbReference>
<dbReference type="EMBL" id="JBHLXE010000071">
    <property type="protein sequence ID" value="MFC0179699.1"/>
    <property type="molecule type" value="Genomic_DNA"/>
</dbReference>
<dbReference type="InterPro" id="IPR030470">
    <property type="entry name" value="UbiA_prenylTrfase_CS"/>
</dbReference>
<feature type="transmembrane region" description="Helical" evidence="9">
    <location>
        <begin position="35"/>
        <end position="59"/>
    </location>
</feature>
<dbReference type="Gene3D" id="1.10.357.140">
    <property type="entry name" value="UbiA prenyltransferase"/>
    <property type="match status" value="1"/>
</dbReference>
<keyword evidence="6 9" id="KW-0350">Heme biosynthesis</keyword>
<organism evidence="10 11">
    <name type="scientific">Thorsellia kenyensis</name>
    <dbReference type="NCBI Taxonomy" id="1549888"/>
    <lineage>
        <taxon>Bacteria</taxon>
        <taxon>Pseudomonadati</taxon>
        <taxon>Pseudomonadota</taxon>
        <taxon>Gammaproteobacteria</taxon>
        <taxon>Enterobacterales</taxon>
        <taxon>Thorselliaceae</taxon>
        <taxon>Thorsellia</taxon>
    </lineage>
</organism>
<protein>
    <recommendedName>
        <fullName evidence="9">Protoheme IX farnesyltransferase</fullName>
        <ecNumber evidence="9">2.5.1.141</ecNumber>
    </recommendedName>
    <alternativeName>
        <fullName evidence="9">Heme B farnesyltransferase</fullName>
    </alternativeName>
    <alternativeName>
        <fullName evidence="9">Heme O synthase</fullName>
    </alternativeName>
</protein>
<dbReference type="PROSITE" id="PS00943">
    <property type="entry name" value="UBIA"/>
    <property type="match status" value="1"/>
</dbReference>
<comment type="caution">
    <text evidence="10">The sequence shown here is derived from an EMBL/GenBank/DDBJ whole genome shotgun (WGS) entry which is preliminary data.</text>
</comment>
<dbReference type="HAMAP" id="MF_00154">
    <property type="entry name" value="CyoE_CtaB"/>
    <property type="match status" value="1"/>
</dbReference>
<feature type="transmembrane region" description="Helical" evidence="9">
    <location>
        <begin position="133"/>
        <end position="153"/>
    </location>
</feature>
<evidence type="ECO:0000256" key="7">
    <source>
        <dbReference type="ARBA" id="ARBA00023136"/>
    </source>
</evidence>
<comment type="pathway">
    <text evidence="9">Porphyrin-containing compound metabolism; heme O biosynthesis; heme O from protoheme: step 1/1.</text>
</comment>
<name>A0ABV6C9P8_9GAMM</name>
<comment type="catalytic activity">
    <reaction evidence="8 9">
        <text>heme b + (2E,6E)-farnesyl diphosphate + H2O = Fe(II)-heme o + diphosphate</text>
        <dbReference type="Rhea" id="RHEA:28070"/>
        <dbReference type="ChEBI" id="CHEBI:15377"/>
        <dbReference type="ChEBI" id="CHEBI:33019"/>
        <dbReference type="ChEBI" id="CHEBI:60344"/>
        <dbReference type="ChEBI" id="CHEBI:60530"/>
        <dbReference type="ChEBI" id="CHEBI:175763"/>
        <dbReference type="EC" id="2.5.1.141"/>
    </reaction>
</comment>
<reference evidence="10 11" key="1">
    <citation type="submission" date="2024-09" db="EMBL/GenBank/DDBJ databases">
        <authorList>
            <person name="Sun Q."/>
            <person name="Mori K."/>
        </authorList>
    </citation>
    <scope>NUCLEOTIDE SEQUENCE [LARGE SCALE GENOMIC DNA]</scope>
    <source>
        <strain evidence="10 11">CCM 8545</strain>
    </source>
</reference>
<evidence type="ECO:0000256" key="2">
    <source>
        <dbReference type="ARBA" id="ARBA00022475"/>
    </source>
</evidence>
<feature type="transmembrane region" description="Helical" evidence="9">
    <location>
        <begin position="208"/>
        <end position="225"/>
    </location>
</feature>
<keyword evidence="3 9" id="KW-0808">Transferase</keyword>
<evidence type="ECO:0000256" key="3">
    <source>
        <dbReference type="ARBA" id="ARBA00022679"/>
    </source>
</evidence>
<comment type="subcellular location">
    <subcellularLocation>
        <location evidence="9">Cell membrane</location>
        <topology evidence="9">Multi-pass membrane protein</topology>
    </subcellularLocation>
    <subcellularLocation>
        <location evidence="1">Membrane</location>
        <topology evidence="1">Multi-pass membrane protein</topology>
    </subcellularLocation>
</comment>
<comment type="function">
    <text evidence="9">Converts heme B (protoheme IX) to heme O by substitution of the vinyl group on carbon 2 of heme B porphyrin ring with a hydroxyethyl farnesyl side group.</text>
</comment>
<keyword evidence="5 9" id="KW-1133">Transmembrane helix</keyword>
<dbReference type="InterPro" id="IPR006369">
    <property type="entry name" value="Protohaem_IX_farnesylTrfase"/>
</dbReference>
<feature type="transmembrane region" description="Helical" evidence="9">
    <location>
        <begin position="109"/>
        <end position="126"/>
    </location>
</feature>
<evidence type="ECO:0000256" key="8">
    <source>
        <dbReference type="ARBA" id="ARBA00047690"/>
    </source>
</evidence>
<feature type="transmembrane region" description="Helical" evidence="9">
    <location>
        <begin position="159"/>
        <end position="181"/>
    </location>
</feature>
<dbReference type="RefSeq" id="WP_385876803.1">
    <property type="nucleotide sequence ID" value="NZ_JBHLXE010000071.1"/>
</dbReference>
<dbReference type="PANTHER" id="PTHR43448">
    <property type="entry name" value="PROTOHEME IX FARNESYLTRANSFERASE, MITOCHONDRIAL"/>
    <property type="match status" value="1"/>
</dbReference>
<dbReference type="Pfam" id="PF01040">
    <property type="entry name" value="UbiA"/>
    <property type="match status" value="1"/>
</dbReference>
<evidence type="ECO:0000256" key="1">
    <source>
        <dbReference type="ARBA" id="ARBA00004141"/>
    </source>
</evidence>
<feature type="transmembrane region" description="Helical" evidence="9">
    <location>
        <begin position="12"/>
        <end position="29"/>
    </location>
</feature>
<comment type="similarity">
    <text evidence="9">Belongs to the UbiA prenyltransferase family. Protoheme IX farnesyltransferase subfamily.</text>
</comment>
<dbReference type="PANTHER" id="PTHR43448:SF2">
    <property type="entry name" value="PROTOHEME IX FARNESYLTRANSFERASE, MITOCHONDRIAL"/>
    <property type="match status" value="1"/>
</dbReference>
<proteinExistence type="inferred from homology"/>
<keyword evidence="7 9" id="KW-0472">Membrane</keyword>
<dbReference type="NCBIfam" id="TIGR01473">
    <property type="entry name" value="cyoE_ctaB"/>
    <property type="match status" value="1"/>
</dbReference>
<dbReference type="EC" id="2.5.1.141" evidence="9"/>
<dbReference type="CDD" id="cd13957">
    <property type="entry name" value="PT_UbiA_Cox10"/>
    <property type="match status" value="1"/>
</dbReference>
<keyword evidence="4 9" id="KW-0812">Transmembrane</keyword>
<dbReference type="InterPro" id="IPR044878">
    <property type="entry name" value="UbiA_sf"/>
</dbReference>
<keyword evidence="2 9" id="KW-1003">Cell membrane</keyword>
<gene>
    <name evidence="9 10" type="primary">cyoE</name>
    <name evidence="10" type="ORF">ACFFIT_06310</name>
</gene>
<evidence type="ECO:0000256" key="6">
    <source>
        <dbReference type="ARBA" id="ARBA00023133"/>
    </source>
</evidence>
<feature type="transmembrane region" description="Helical" evidence="9">
    <location>
        <begin position="277"/>
        <end position="294"/>
    </location>
</feature>
<accession>A0ABV6C9P8</accession>
<comment type="miscellaneous">
    <text evidence="9">Carbon 2 of the heme B porphyrin ring is defined according to the Fischer nomenclature.</text>
</comment>
<evidence type="ECO:0000313" key="11">
    <source>
        <dbReference type="Proteomes" id="UP001589758"/>
    </source>
</evidence>
<dbReference type="NCBIfam" id="NF003348">
    <property type="entry name" value="PRK04375.1-1"/>
    <property type="match status" value="1"/>
</dbReference>
<dbReference type="InterPro" id="IPR000537">
    <property type="entry name" value="UbiA_prenyltransferase"/>
</dbReference>
<keyword evidence="11" id="KW-1185">Reference proteome</keyword>
<evidence type="ECO:0000256" key="5">
    <source>
        <dbReference type="ARBA" id="ARBA00022989"/>
    </source>
</evidence>
<evidence type="ECO:0000256" key="4">
    <source>
        <dbReference type="ARBA" id="ARBA00022692"/>
    </source>
</evidence>
<feature type="transmembrane region" description="Helical" evidence="9">
    <location>
        <begin position="231"/>
        <end position="251"/>
    </location>
</feature>
<dbReference type="GO" id="GO:0008495">
    <property type="term" value="F:protoheme IX farnesyltransferase activity"/>
    <property type="evidence" value="ECO:0007669"/>
    <property type="project" value="UniProtKB-EC"/>
</dbReference>
<evidence type="ECO:0000256" key="9">
    <source>
        <dbReference type="HAMAP-Rule" id="MF_00154"/>
    </source>
</evidence>